<dbReference type="InterPro" id="IPR013507">
    <property type="entry name" value="DNA_mismatch_S5_2-like"/>
</dbReference>
<evidence type="ECO:0000256" key="9">
    <source>
        <dbReference type="ARBA" id="ARBA00023244"/>
    </source>
</evidence>
<dbReference type="SUPFAM" id="SSF55874">
    <property type="entry name" value="ATPase domain of HSP90 chaperone/DNA topoisomerase II/histidine kinase"/>
    <property type="match status" value="1"/>
</dbReference>
<dbReference type="Proteomes" id="UP001178507">
    <property type="component" value="Unassembled WGS sequence"/>
</dbReference>
<proteinExistence type="inferred from homology"/>
<keyword evidence="5" id="KW-0350">Heme biosynthesis</keyword>
<evidence type="ECO:0000256" key="8">
    <source>
        <dbReference type="ARBA" id="ARBA00023242"/>
    </source>
</evidence>
<dbReference type="Pfam" id="PF00762">
    <property type="entry name" value="Ferrochelatase"/>
    <property type="match status" value="1"/>
</dbReference>
<feature type="region of interest" description="Disordered" evidence="10">
    <location>
        <begin position="354"/>
        <end position="447"/>
    </location>
</feature>
<dbReference type="Pfam" id="PF16413">
    <property type="entry name" value="Mlh1_C"/>
    <property type="match status" value="1"/>
</dbReference>
<evidence type="ECO:0000313" key="13">
    <source>
        <dbReference type="Proteomes" id="UP001178507"/>
    </source>
</evidence>
<dbReference type="GO" id="GO:0030983">
    <property type="term" value="F:mismatched DNA binding"/>
    <property type="evidence" value="ECO:0007669"/>
    <property type="project" value="InterPro"/>
</dbReference>
<name>A0AA36MPP1_9DINO</name>
<evidence type="ECO:0000313" key="12">
    <source>
        <dbReference type="EMBL" id="CAJ1374762.1"/>
    </source>
</evidence>
<dbReference type="Pfam" id="PF13589">
    <property type="entry name" value="HATPase_c_3"/>
    <property type="match status" value="1"/>
</dbReference>
<feature type="compositionally biased region" description="Low complexity" evidence="10">
    <location>
        <begin position="434"/>
        <end position="447"/>
    </location>
</feature>
<dbReference type="FunFam" id="3.30.230.10:FF:000014">
    <property type="entry name" value="DNA mismatch repair protein Mlh1"/>
    <property type="match status" value="1"/>
</dbReference>
<dbReference type="GO" id="GO:0005524">
    <property type="term" value="F:ATP binding"/>
    <property type="evidence" value="ECO:0007669"/>
    <property type="project" value="InterPro"/>
</dbReference>
<evidence type="ECO:0000256" key="3">
    <source>
        <dbReference type="ARBA" id="ARBA00022763"/>
    </source>
</evidence>
<dbReference type="PANTHER" id="PTHR10073">
    <property type="entry name" value="DNA MISMATCH REPAIR PROTEIN MLH, PMS, MUTL"/>
    <property type="match status" value="1"/>
</dbReference>
<dbReference type="SUPFAM" id="SSF53800">
    <property type="entry name" value="Chelatase"/>
    <property type="match status" value="1"/>
</dbReference>
<evidence type="ECO:0000256" key="5">
    <source>
        <dbReference type="ARBA" id="ARBA00023133"/>
    </source>
</evidence>
<dbReference type="Gene3D" id="3.40.50.1400">
    <property type="match status" value="1"/>
</dbReference>
<comment type="subcellular location">
    <subcellularLocation>
        <location evidence="1">Nucleus</location>
    </subcellularLocation>
</comment>
<feature type="domain" description="DNA mismatch repair protein S5" evidence="11">
    <location>
        <begin position="214"/>
        <end position="333"/>
    </location>
</feature>
<feature type="compositionally biased region" description="Low complexity" evidence="10">
    <location>
        <begin position="386"/>
        <end position="397"/>
    </location>
</feature>
<dbReference type="SUPFAM" id="SSF54211">
    <property type="entry name" value="Ribosomal protein S5 domain 2-like"/>
    <property type="match status" value="1"/>
</dbReference>
<comment type="caution">
    <text evidence="12">The sequence shown here is derived from an EMBL/GenBank/DDBJ whole genome shotgun (WGS) entry which is preliminary data.</text>
</comment>
<feature type="compositionally biased region" description="Low complexity" evidence="10">
    <location>
        <begin position="355"/>
        <end position="378"/>
    </location>
</feature>
<dbReference type="GO" id="GO:0016887">
    <property type="term" value="F:ATP hydrolysis activity"/>
    <property type="evidence" value="ECO:0007669"/>
    <property type="project" value="InterPro"/>
</dbReference>
<evidence type="ECO:0000256" key="4">
    <source>
        <dbReference type="ARBA" id="ARBA00023004"/>
    </source>
</evidence>
<feature type="compositionally biased region" description="Polar residues" evidence="10">
    <location>
        <begin position="411"/>
        <end position="426"/>
    </location>
</feature>
<dbReference type="SMART" id="SM01340">
    <property type="entry name" value="DNA_mis_repair"/>
    <property type="match status" value="1"/>
</dbReference>
<dbReference type="GO" id="GO:0032389">
    <property type="term" value="C:MutLalpha complex"/>
    <property type="evidence" value="ECO:0007669"/>
    <property type="project" value="TreeGrafter"/>
</dbReference>
<evidence type="ECO:0000256" key="6">
    <source>
        <dbReference type="ARBA" id="ARBA00023204"/>
    </source>
</evidence>
<dbReference type="AlphaFoldDB" id="A0AA36MPP1"/>
<sequence length="994" mass="108033">MESVRRIVQLEESVINRIAAGEVVVRPANALKELIENCLDAGSRSVAIMVKAGGLKMLRIEDDGHGIRSEDLPILCERFTTSKLQKYEDLQGIGTFGFRGEALASISHVAQITVTTMTESSQVASMAQYSEGHLVGPVRPCAGTKGTTIVVENMFYNNPTRKQALKESLEHSKVLEVVQRYAIHHPSVAFSCRKASGAAELATAGSSPSAREVIGTIWGQGLAKELFPFEVKSEEPRFSCRGFASGPNYSSRSSTLILFINNRLVECAPLKRAVEAVYQPVLPRHQHPWVYLALDVDPQCIDVNVHPTKMEVQFLHEETISLRLQEALAGQLRSLGTSRNFAAALPSLIDTKGRASSTPAFATPPASVPAAPSAQLVPAAPPATPAAPTAAPTATASAPPPKRVRTDHRQLSLQSMLSQAPSQPLASQVPAFGATQSPPTQAAPASASQVVQMSETEREARMAAYQEAQELTSVEELRKAVEADCDEQLSKLLNQSVFVGPVNHELVLLQCGASLCLANMAILAREYAYQRLLRLIGGMGSIQLSEGLPLKDLLRMGLEDPEAAAALSDKPCAQLLERFEALLLEKAELLKEYFMLEIQEAEDGPRVKSVPNGLGLSSDSGCCFDGLPLFLVRLCSEVNWQEEKACLDGICRVSADFSADLLLPSEEQAEAAQLRKANTEALNAAVQRGEFEDVVAAAKRPRTCPLQGLRWLHEVTRKEGSSWPRDFAKNGTLLDLVSLDQLYKIFERCCLTGAPSNEESQLDFLVPMFPHYASGTTGSCLAGAYRTAAELYCTPFLSVLPPFYGHRLYVSAMEKRILASIGEKGKNVDHTLFSFHGVPEEQCSRTDITGSYCNKGAGCCAVLKKENRNCYRAQCFETARLLASSLGLEEGSWSIGFQSRLTLRGTIEWIKPYTDEAFVDLAKRGVRKLAIVAPSFTADCVETLEELGITGREEFEEAGGEELVVIPCLNSSTDWVKSLAHIVTEHIAETVPAL</sequence>
<dbReference type="CDD" id="cd16926">
    <property type="entry name" value="HATPase_MutL-MLH-PMS-like"/>
    <property type="match status" value="1"/>
</dbReference>
<keyword evidence="9" id="KW-0627">Porphyrin biosynthesis</keyword>
<dbReference type="InterPro" id="IPR033644">
    <property type="entry name" value="Ferrochelatase_C"/>
</dbReference>
<dbReference type="NCBIfam" id="TIGR00585">
    <property type="entry name" value="mutl"/>
    <property type="match status" value="1"/>
</dbReference>
<dbReference type="GO" id="GO:0004325">
    <property type="term" value="F:ferrochelatase activity"/>
    <property type="evidence" value="ECO:0007669"/>
    <property type="project" value="InterPro"/>
</dbReference>
<dbReference type="GO" id="GO:0006783">
    <property type="term" value="P:heme biosynthetic process"/>
    <property type="evidence" value="ECO:0007669"/>
    <property type="project" value="UniProtKB-KW"/>
</dbReference>
<dbReference type="Gene3D" id="3.30.230.10">
    <property type="match status" value="1"/>
</dbReference>
<dbReference type="Pfam" id="PF01119">
    <property type="entry name" value="DNA_mis_repair"/>
    <property type="match status" value="1"/>
</dbReference>
<evidence type="ECO:0000259" key="11">
    <source>
        <dbReference type="SMART" id="SM01340"/>
    </source>
</evidence>
<comment type="similarity">
    <text evidence="2">Belongs to the DNA mismatch repair MutL/HexB family.</text>
</comment>
<evidence type="ECO:0000256" key="2">
    <source>
        <dbReference type="ARBA" id="ARBA00006082"/>
    </source>
</evidence>
<dbReference type="PANTHER" id="PTHR10073:SF12">
    <property type="entry name" value="DNA MISMATCH REPAIR PROTEIN MLH1"/>
    <property type="match status" value="1"/>
</dbReference>
<dbReference type="InterPro" id="IPR036890">
    <property type="entry name" value="HATPase_C_sf"/>
</dbReference>
<evidence type="ECO:0000256" key="1">
    <source>
        <dbReference type="ARBA" id="ARBA00004123"/>
    </source>
</evidence>
<accession>A0AA36MPP1</accession>
<dbReference type="InterPro" id="IPR038973">
    <property type="entry name" value="MutL/Mlh/Pms-like"/>
</dbReference>
<keyword evidence="7" id="KW-0456">Lyase</keyword>
<keyword evidence="4" id="KW-0408">Iron</keyword>
<dbReference type="InterPro" id="IPR020568">
    <property type="entry name" value="Ribosomal_Su5_D2-typ_SF"/>
</dbReference>
<keyword evidence="8" id="KW-0539">Nucleus</keyword>
<dbReference type="Gene3D" id="3.30.565.10">
    <property type="entry name" value="Histidine kinase-like ATPase, C-terminal domain"/>
    <property type="match status" value="1"/>
</dbReference>
<dbReference type="InterPro" id="IPR014721">
    <property type="entry name" value="Ribsml_uS5_D2-typ_fold_subgr"/>
</dbReference>
<keyword evidence="3" id="KW-0227">DNA damage</keyword>
<reference evidence="12" key="1">
    <citation type="submission" date="2023-08" db="EMBL/GenBank/DDBJ databases">
        <authorList>
            <person name="Chen Y."/>
            <person name="Shah S."/>
            <person name="Dougan E. K."/>
            <person name="Thang M."/>
            <person name="Chan C."/>
        </authorList>
    </citation>
    <scope>NUCLEOTIDE SEQUENCE</scope>
</reference>
<gene>
    <name evidence="12" type="ORF">EVOR1521_LOCUS4220</name>
</gene>
<dbReference type="InterPro" id="IPR002099">
    <property type="entry name" value="MutL/Mlh/PMS"/>
</dbReference>
<dbReference type="InterPro" id="IPR001015">
    <property type="entry name" value="Ferrochelatase"/>
</dbReference>
<dbReference type="CDD" id="cd00419">
    <property type="entry name" value="Ferrochelatase_C"/>
    <property type="match status" value="1"/>
</dbReference>
<protein>
    <recommendedName>
        <fullName evidence="11">DNA mismatch repair protein S5 domain-containing protein</fullName>
    </recommendedName>
</protein>
<dbReference type="InterPro" id="IPR014762">
    <property type="entry name" value="DNA_mismatch_repair_CS"/>
</dbReference>
<dbReference type="FunFam" id="3.30.565.10:FF:000079">
    <property type="entry name" value="DNA mismatch repair protein MLH"/>
    <property type="match status" value="1"/>
</dbReference>
<dbReference type="GO" id="GO:0140664">
    <property type="term" value="F:ATP-dependent DNA damage sensor activity"/>
    <property type="evidence" value="ECO:0007669"/>
    <property type="project" value="InterPro"/>
</dbReference>
<organism evidence="12 13">
    <name type="scientific">Effrenium voratum</name>
    <dbReference type="NCBI Taxonomy" id="2562239"/>
    <lineage>
        <taxon>Eukaryota</taxon>
        <taxon>Sar</taxon>
        <taxon>Alveolata</taxon>
        <taxon>Dinophyceae</taxon>
        <taxon>Suessiales</taxon>
        <taxon>Symbiodiniaceae</taxon>
        <taxon>Effrenium</taxon>
    </lineage>
</organism>
<evidence type="ECO:0000256" key="7">
    <source>
        <dbReference type="ARBA" id="ARBA00023239"/>
    </source>
</evidence>
<evidence type="ECO:0000256" key="10">
    <source>
        <dbReference type="SAM" id="MobiDB-lite"/>
    </source>
</evidence>
<dbReference type="GO" id="GO:0006298">
    <property type="term" value="P:mismatch repair"/>
    <property type="evidence" value="ECO:0007669"/>
    <property type="project" value="InterPro"/>
</dbReference>
<dbReference type="PROSITE" id="PS00058">
    <property type="entry name" value="DNA_MISMATCH_REPAIR_1"/>
    <property type="match status" value="1"/>
</dbReference>
<dbReference type="EMBL" id="CAUJNA010000276">
    <property type="protein sequence ID" value="CAJ1374762.1"/>
    <property type="molecule type" value="Genomic_DNA"/>
</dbReference>
<keyword evidence="13" id="KW-1185">Reference proteome</keyword>
<dbReference type="InterPro" id="IPR032189">
    <property type="entry name" value="Mlh1_C"/>
</dbReference>
<keyword evidence="6" id="KW-0234">DNA repair</keyword>